<dbReference type="PANTHER" id="PTHR28244:SF1">
    <property type="entry name" value="RNA POLYMERASE I-SPECIFIC TRANSCRIPTION INITIATION FACTOR RRN11"/>
    <property type="match status" value="1"/>
</dbReference>
<organism evidence="2 3">
    <name type="scientific">Ophiocordyceps sinensis</name>
    <dbReference type="NCBI Taxonomy" id="72228"/>
    <lineage>
        <taxon>Eukaryota</taxon>
        <taxon>Fungi</taxon>
        <taxon>Dikarya</taxon>
        <taxon>Ascomycota</taxon>
        <taxon>Pezizomycotina</taxon>
        <taxon>Sordariomycetes</taxon>
        <taxon>Hypocreomycetidae</taxon>
        <taxon>Hypocreales</taxon>
        <taxon>Ophiocordycipitaceae</taxon>
        <taxon>Ophiocordyceps</taxon>
    </lineage>
</organism>
<dbReference type="GO" id="GO:0042790">
    <property type="term" value="P:nucleolar large rRNA transcription by RNA polymerase I"/>
    <property type="evidence" value="ECO:0007669"/>
    <property type="project" value="TreeGrafter"/>
</dbReference>
<dbReference type="PANTHER" id="PTHR28244">
    <property type="entry name" value="RNA POLYMERASE I-SPECIFIC TRANSCRIPTION INITIATION FACTOR RRN11"/>
    <property type="match status" value="1"/>
</dbReference>
<comment type="caution">
    <text evidence="2">The sequence shown here is derived from an EMBL/GenBank/DDBJ whole genome shotgun (WGS) entry which is preliminary data.</text>
</comment>
<dbReference type="GO" id="GO:0001164">
    <property type="term" value="F:RNA polymerase I core promoter sequence-specific DNA binding"/>
    <property type="evidence" value="ECO:0007669"/>
    <property type="project" value="TreeGrafter"/>
</dbReference>
<accession>A0A8H4PYZ2</accession>
<gene>
    <name evidence="2" type="ORF">G6O67_000339</name>
</gene>
<evidence type="ECO:0000313" key="3">
    <source>
        <dbReference type="Proteomes" id="UP000557566"/>
    </source>
</evidence>
<dbReference type="EMBL" id="JAAVMX010000001">
    <property type="protein sequence ID" value="KAF4513016.1"/>
    <property type="molecule type" value="Genomic_DNA"/>
</dbReference>
<proteinExistence type="predicted"/>
<dbReference type="Proteomes" id="UP000557566">
    <property type="component" value="Unassembled WGS sequence"/>
</dbReference>
<reference evidence="2 3" key="1">
    <citation type="journal article" date="2020" name="Genome Biol. Evol.">
        <title>A new high-quality draft genome assembly of the Chinese cordyceps Ophiocordyceps sinensis.</title>
        <authorList>
            <person name="Shu R."/>
            <person name="Zhang J."/>
            <person name="Meng Q."/>
            <person name="Zhang H."/>
            <person name="Zhou G."/>
            <person name="Li M."/>
            <person name="Wu P."/>
            <person name="Zhao Y."/>
            <person name="Chen C."/>
            <person name="Qin Q."/>
        </authorList>
    </citation>
    <scope>NUCLEOTIDE SEQUENCE [LARGE SCALE GENOMIC DNA]</scope>
    <source>
        <strain evidence="2 3">IOZ07</strain>
    </source>
</reference>
<dbReference type="OrthoDB" id="2159786at2759"/>
<protein>
    <submittedName>
        <fullName evidence="2">Uncharacterized protein</fullName>
    </submittedName>
</protein>
<name>A0A8H4PYZ2_9HYPO</name>
<evidence type="ECO:0000256" key="1">
    <source>
        <dbReference type="SAM" id="MobiDB-lite"/>
    </source>
</evidence>
<keyword evidence="3" id="KW-1185">Reference proteome</keyword>
<feature type="compositionally biased region" description="Polar residues" evidence="1">
    <location>
        <begin position="34"/>
        <end position="48"/>
    </location>
</feature>
<sequence>MAYSRDFPPPSGLRPGKRKRDMRTGNAGLEMASSPRNLAGATTSFSRSPSERVQLALAGLSDTDRDPTRGARHFPHGALQDEDDGGCQPSKGNKRGPTVQMRLDLLLQLDEMLGRGNIVRAERTFWLLLQLRPKNKPMDVRQDGIWAAGAEILMRSGEEQVYSSIPRDGFCIPATWGPSASIDRVKAYFEDLIHLYPYDSKFPDSTSAPDFQSAMLRCEIYKVHIEYTSGLARAEKEAGIWRRRHLAETLDEAAPKREDEWQGEDHLRMQALHTMEDITRRMDIFIQLHPYRNNNDFLRLRETASLYAADLLKTASQITSSQSNKTKGGRQLPVGNFRSFVPKLGLIT</sequence>
<evidence type="ECO:0000313" key="2">
    <source>
        <dbReference type="EMBL" id="KAF4513016.1"/>
    </source>
</evidence>
<dbReference type="GO" id="GO:0017025">
    <property type="term" value="F:TBP-class protein binding"/>
    <property type="evidence" value="ECO:0007669"/>
    <property type="project" value="TreeGrafter"/>
</dbReference>
<dbReference type="InterPro" id="IPR053029">
    <property type="entry name" value="RNA_pol_I-specific_init_factor"/>
</dbReference>
<feature type="region of interest" description="Disordered" evidence="1">
    <location>
        <begin position="1"/>
        <end position="97"/>
    </location>
</feature>
<dbReference type="GO" id="GO:0070860">
    <property type="term" value="C:RNA polymerase I core factor complex"/>
    <property type="evidence" value="ECO:0007669"/>
    <property type="project" value="TreeGrafter"/>
</dbReference>
<dbReference type="AlphaFoldDB" id="A0A8H4PYZ2"/>